<feature type="signal peptide" evidence="2">
    <location>
        <begin position="1"/>
        <end position="21"/>
    </location>
</feature>
<feature type="region of interest" description="Disordered" evidence="1">
    <location>
        <begin position="222"/>
        <end position="259"/>
    </location>
</feature>
<evidence type="ECO:0000256" key="1">
    <source>
        <dbReference type="SAM" id="MobiDB-lite"/>
    </source>
</evidence>
<dbReference type="EMBL" id="CAXAMN010021984">
    <property type="protein sequence ID" value="CAK9065181.1"/>
    <property type="molecule type" value="Genomic_DNA"/>
</dbReference>
<feature type="chain" id="PRO_5046964121" evidence="2">
    <location>
        <begin position="22"/>
        <end position="259"/>
    </location>
</feature>
<dbReference type="Proteomes" id="UP001642484">
    <property type="component" value="Unassembled WGS sequence"/>
</dbReference>
<keyword evidence="4" id="KW-1185">Reference proteome</keyword>
<evidence type="ECO:0000313" key="3">
    <source>
        <dbReference type="EMBL" id="CAK9065181.1"/>
    </source>
</evidence>
<name>A0ABP0NNW4_9DINO</name>
<proteinExistence type="predicted"/>
<sequence>MATRWVLRCWVLQLFYGRPRAELNLNMNAFCQQTPLPLICPSSGPQYSAAGACAQNPDSCCKQSSCIAFGTMPLPMIGGCRPDRGPTRCADMTTPFGGMGVCQCAQGICASNGVCMDNSFLGLGGLMGANKNFDESQQLQAPPPGGYQPAMYPSSGTPMPMQMPFFGRLYQASEHVVPPEDHSPVLLGLGSFACAFLALVGLMTRRCGFRQASHHYRVLSSEAVDEENSDSGDREPHVHFWHAATTDRRQKIRNETPPD</sequence>
<accession>A0ABP0NNW4</accession>
<organism evidence="3 4">
    <name type="scientific">Durusdinium trenchii</name>
    <dbReference type="NCBI Taxonomy" id="1381693"/>
    <lineage>
        <taxon>Eukaryota</taxon>
        <taxon>Sar</taxon>
        <taxon>Alveolata</taxon>
        <taxon>Dinophyceae</taxon>
        <taxon>Suessiales</taxon>
        <taxon>Symbiodiniaceae</taxon>
        <taxon>Durusdinium</taxon>
    </lineage>
</organism>
<comment type="caution">
    <text evidence="3">The sequence shown here is derived from an EMBL/GenBank/DDBJ whole genome shotgun (WGS) entry which is preliminary data.</text>
</comment>
<reference evidence="3 4" key="1">
    <citation type="submission" date="2024-02" db="EMBL/GenBank/DDBJ databases">
        <authorList>
            <person name="Chen Y."/>
            <person name="Shah S."/>
            <person name="Dougan E. K."/>
            <person name="Thang M."/>
            <person name="Chan C."/>
        </authorList>
    </citation>
    <scope>NUCLEOTIDE SEQUENCE [LARGE SCALE GENOMIC DNA]</scope>
</reference>
<feature type="compositionally biased region" description="Basic and acidic residues" evidence="1">
    <location>
        <begin position="245"/>
        <end position="259"/>
    </location>
</feature>
<keyword evidence="2" id="KW-0732">Signal</keyword>
<gene>
    <name evidence="3" type="ORF">CCMP2556_LOCUS32051</name>
</gene>
<evidence type="ECO:0000313" key="4">
    <source>
        <dbReference type="Proteomes" id="UP001642484"/>
    </source>
</evidence>
<evidence type="ECO:0000256" key="2">
    <source>
        <dbReference type="SAM" id="SignalP"/>
    </source>
</evidence>
<protein>
    <submittedName>
        <fullName evidence="3">Uncharacterized protein</fullName>
    </submittedName>
</protein>